<sequence>MSTLAVTNTLSSVFLPIGIAGAVIAVVCALVALIALARGAAGLVGGAIGVWIGGAMLSLASSFADDWIPVLVALVALGGGLVLGAAVRVVVRGVLASRPAVAQQAWMPEAQAQPVRMPAPARATASERIRAVA</sequence>
<dbReference type="Proteomes" id="UP001501591">
    <property type="component" value="Unassembled WGS sequence"/>
</dbReference>
<name>A0ABP7N386_9MICO</name>
<keyword evidence="1" id="KW-1133">Transmembrane helix</keyword>
<evidence type="ECO:0000313" key="2">
    <source>
        <dbReference type="EMBL" id="GAA3935847.1"/>
    </source>
</evidence>
<keyword evidence="1" id="KW-0812">Transmembrane</keyword>
<feature type="transmembrane region" description="Helical" evidence="1">
    <location>
        <begin position="12"/>
        <end position="36"/>
    </location>
</feature>
<accession>A0ABP7N386</accession>
<feature type="transmembrane region" description="Helical" evidence="1">
    <location>
        <begin position="43"/>
        <end position="64"/>
    </location>
</feature>
<evidence type="ECO:0000256" key="1">
    <source>
        <dbReference type="SAM" id="Phobius"/>
    </source>
</evidence>
<gene>
    <name evidence="2" type="ORF">GCM10022383_12770</name>
</gene>
<dbReference type="RefSeq" id="WP_344818692.1">
    <property type="nucleotide sequence ID" value="NZ_BAABCP010000001.1"/>
</dbReference>
<organism evidence="2 3">
    <name type="scientific">Microbacterium soli</name>
    <dbReference type="NCBI Taxonomy" id="446075"/>
    <lineage>
        <taxon>Bacteria</taxon>
        <taxon>Bacillati</taxon>
        <taxon>Actinomycetota</taxon>
        <taxon>Actinomycetes</taxon>
        <taxon>Micrococcales</taxon>
        <taxon>Microbacteriaceae</taxon>
        <taxon>Microbacterium</taxon>
    </lineage>
</organism>
<comment type="caution">
    <text evidence="2">The sequence shown here is derived from an EMBL/GenBank/DDBJ whole genome shotgun (WGS) entry which is preliminary data.</text>
</comment>
<keyword evidence="3" id="KW-1185">Reference proteome</keyword>
<reference evidence="3" key="1">
    <citation type="journal article" date="2019" name="Int. J. Syst. Evol. Microbiol.">
        <title>The Global Catalogue of Microorganisms (GCM) 10K type strain sequencing project: providing services to taxonomists for standard genome sequencing and annotation.</title>
        <authorList>
            <consortium name="The Broad Institute Genomics Platform"/>
            <consortium name="The Broad Institute Genome Sequencing Center for Infectious Disease"/>
            <person name="Wu L."/>
            <person name="Ma J."/>
        </authorList>
    </citation>
    <scope>NUCLEOTIDE SEQUENCE [LARGE SCALE GENOMIC DNA]</scope>
    <source>
        <strain evidence="3">JCM 17024</strain>
    </source>
</reference>
<evidence type="ECO:0000313" key="3">
    <source>
        <dbReference type="Proteomes" id="UP001501591"/>
    </source>
</evidence>
<proteinExistence type="predicted"/>
<feature type="transmembrane region" description="Helical" evidence="1">
    <location>
        <begin position="70"/>
        <end position="91"/>
    </location>
</feature>
<dbReference type="EMBL" id="BAABCP010000001">
    <property type="protein sequence ID" value="GAA3935847.1"/>
    <property type="molecule type" value="Genomic_DNA"/>
</dbReference>
<keyword evidence="1" id="KW-0472">Membrane</keyword>
<protein>
    <submittedName>
        <fullName evidence="2">Uncharacterized protein</fullName>
    </submittedName>
</protein>